<organism evidence="1">
    <name type="scientific">Anguilla anguilla</name>
    <name type="common">European freshwater eel</name>
    <name type="synonym">Muraena anguilla</name>
    <dbReference type="NCBI Taxonomy" id="7936"/>
    <lineage>
        <taxon>Eukaryota</taxon>
        <taxon>Metazoa</taxon>
        <taxon>Chordata</taxon>
        <taxon>Craniata</taxon>
        <taxon>Vertebrata</taxon>
        <taxon>Euteleostomi</taxon>
        <taxon>Actinopterygii</taxon>
        <taxon>Neopterygii</taxon>
        <taxon>Teleostei</taxon>
        <taxon>Anguilliformes</taxon>
        <taxon>Anguillidae</taxon>
        <taxon>Anguilla</taxon>
    </lineage>
</organism>
<dbReference type="AlphaFoldDB" id="A0A0E9PW37"/>
<evidence type="ECO:0000313" key="1">
    <source>
        <dbReference type="EMBL" id="JAH08093.1"/>
    </source>
</evidence>
<reference evidence="1" key="2">
    <citation type="journal article" date="2015" name="Fish Shellfish Immunol.">
        <title>Early steps in the European eel (Anguilla anguilla)-Vibrio vulnificus interaction in the gills: Role of the RtxA13 toxin.</title>
        <authorList>
            <person name="Callol A."/>
            <person name="Pajuelo D."/>
            <person name="Ebbesson L."/>
            <person name="Teles M."/>
            <person name="MacKenzie S."/>
            <person name="Amaro C."/>
        </authorList>
    </citation>
    <scope>NUCLEOTIDE SEQUENCE</scope>
</reference>
<reference evidence="1" key="1">
    <citation type="submission" date="2014-11" db="EMBL/GenBank/DDBJ databases">
        <authorList>
            <person name="Amaro Gonzalez C."/>
        </authorList>
    </citation>
    <scope>NUCLEOTIDE SEQUENCE</scope>
</reference>
<protein>
    <submittedName>
        <fullName evidence="1">Uncharacterized protein</fullName>
    </submittedName>
</protein>
<accession>A0A0E9PW37</accession>
<proteinExistence type="predicted"/>
<sequence length="29" mass="3342">MKGMSLSLWSPLQVMVSRRVCFSCHSELE</sequence>
<name>A0A0E9PW37_ANGAN</name>
<dbReference type="EMBL" id="GBXM01100484">
    <property type="protein sequence ID" value="JAH08093.1"/>
    <property type="molecule type" value="Transcribed_RNA"/>
</dbReference>